<protein>
    <recommendedName>
        <fullName evidence="15">lytic cellulose monooxygenase (C4-dehydrogenating)</fullName>
        <ecNumber evidence="15">1.14.99.56</ecNumber>
    </recommendedName>
</protein>
<dbReference type="CDD" id="cd21175">
    <property type="entry name" value="LPMO_AA9"/>
    <property type="match status" value="1"/>
</dbReference>
<feature type="domain" description="Auxiliary Activity family 9 catalytic" evidence="18">
    <location>
        <begin position="23"/>
        <end position="277"/>
    </location>
</feature>
<evidence type="ECO:0000256" key="17">
    <source>
        <dbReference type="SAM" id="SignalP"/>
    </source>
</evidence>
<keyword evidence="6" id="KW-0136">Cellulose degradation</keyword>
<comment type="cofactor">
    <cofactor evidence="1">
        <name>Cu(2+)</name>
        <dbReference type="ChEBI" id="CHEBI:29036"/>
    </cofactor>
</comment>
<dbReference type="Proteomes" id="UP001221757">
    <property type="component" value="Unassembled WGS sequence"/>
</dbReference>
<evidence type="ECO:0000256" key="3">
    <source>
        <dbReference type="ARBA" id="ARBA00022525"/>
    </source>
</evidence>
<evidence type="ECO:0000256" key="9">
    <source>
        <dbReference type="ARBA" id="ARBA00023033"/>
    </source>
</evidence>
<sequence length="375" mass="39168">MHSLSLAAAILASTSLVQLVVGHGQVNRVTVGSTSNSGPNQYYSGDSKNSKTATRVMYKASSPAYVLPNGFTDNSQMSCEGSSKSPAPETISVAAGQEIEVFWEGATSELKGQPGTGSLTAYNPWVHAMGFVIDYITSCNGDCTTFDATNAGWTKIAHAGMDMSQSISSALRATMKAKPEQYYPTSGNGLWAMAKMVQNGSKWSIKIPSSLKSGQYMVRHELSAVHNPKNSDPTTGPQLYIACIQLDVTNGGDATLPAGTQAKSLYSPDGAFVNINVLSGFNPADIGIPGPAIWDGVSSSSSNNGNTGNKAATTKATTAAAFAPTTTKKAATTTSSGAASTSSRACRKRRGLLTRGKRAHKANAPSRRTHQNRLA</sequence>
<dbReference type="GO" id="GO:0016787">
    <property type="term" value="F:hydrolase activity"/>
    <property type="evidence" value="ECO:0007669"/>
    <property type="project" value="UniProtKB-KW"/>
</dbReference>
<feature type="signal peptide" evidence="17">
    <location>
        <begin position="1"/>
        <end position="22"/>
    </location>
</feature>
<keyword evidence="11" id="KW-0119">Carbohydrate metabolism</keyword>
<dbReference type="EC" id="1.14.99.56" evidence="15"/>
<dbReference type="Pfam" id="PF03443">
    <property type="entry name" value="AA9"/>
    <property type="match status" value="1"/>
</dbReference>
<keyword evidence="12" id="KW-0624">Polysaccharide degradation</keyword>
<feature type="compositionally biased region" description="Low complexity" evidence="16">
    <location>
        <begin position="324"/>
        <end position="344"/>
    </location>
</feature>
<feature type="compositionally biased region" description="Basic residues" evidence="16">
    <location>
        <begin position="345"/>
        <end position="375"/>
    </location>
</feature>
<keyword evidence="10" id="KW-1015">Disulfide bond</keyword>
<dbReference type="GO" id="GO:0030245">
    <property type="term" value="P:cellulose catabolic process"/>
    <property type="evidence" value="ECO:0007669"/>
    <property type="project" value="UniProtKB-KW"/>
</dbReference>
<feature type="chain" id="PRO_5041970795" description="lytic cellulose monooxygenase (C4-dehydrogenating)" evidence="17">
    <location>
        <begin position="23"/>
        <end position="375"/>
    </location>
</feature>
<comment type="caution">
    <text evidence="19">The sequence shown here is derived from an EMBL/GenBank/DDBJ whole genome shotgun (WGS) entry which is preliminary data.</text>
</comment>
<evidence type="ECO:0000313" key="20">
    <source>
        <dbReference type="Proteomes" id="UP001221757"/>
    </source>
</evidence>
<dbReference type="GO" id="GO:0004497">
    <property type="term" value="F:monooxygenase activity"/>
    <property type="evidence" value="ECO:0007669"/>
    <property type="project" value="UniProtKB-KW"/>
</dbReference>
<keyword evidence="5 17" id="KW-0732">Signal</keyword>
<evidence type="ECO:0000256" key="15">
    <source>
        <dbReference type="ARBA" id="ARBA00047174"/>
    </source>
</evidence>
<evidence type="ECO:0000256" key="7">
    <source>
        <dbReference type="ARBA" id="ARBA00023002"/>
    </source>
</evidence>
<reference evidence="19" key="1">
    <citation type="submission" date="2023-03" db="EMBL/GenBank/DDBJ databases">
        <title>Massive genome expansion in bonnet fungi (Mycena s.s.) driven by repeated elements and novel gene families across ecological guilds.</title>
        <authorList>
            <consortium name="Lawrence Berkeley National Laboratory"/>
            <person name="Harder C.B."/>
            <person name="Miyauchi S."/>
            <person name="Viragh M."/>
            <person name="Kuo A."/>
            <person name="Thoen E."/>
            <person name="Andreopoulos B."/>
            <person name="Lu D."/>
            <person name="Skrede I."/>
            <person name="Drula E."/>
            <person name="Henrissat B."/>
            <person name="Morin E."/>
            <person name="Kohler A."/>
            <person name="Barry K."/>
            <person name="LaButti K."/>
            <person name="Morin E."/>
            <person name="Salamov A."/>
            <person name="Lipzen A."/>
            <person name="Mereny Z."/>
            <person name="Hegedus B."/>
            <person name="Baldrian P."/>
            <person name="Stursova M."/>
            <person name="Weitz H."/>
            <person name="Taylor A."/>
            <person name="Grigoriev I.V."/>
            <person name="Nagy L.G."/>
            <person name="Martin F."/>
            <person name="Kauserud H."/>
        </authorList>
    </citation>
    <scope>NUCLEOTIDE SEQUENCE</scope>
    <source>
        <strain evidence="19">CBHHK067</strain>
    </source>
</reference>
<evidence type="ECO:0000259" key="18">
    <source>
        <dbReference type="Pfam" id="PF03443"/>
    </source>
</evidence>
<proteinExistence type="inferred from homology"/>
<evidence type="ECO:0000256" key="8">
    <source>
        <dbReference type="ARBA" id="ARBA00023008"/>
    </source>
</evidence>
<organism evidence="19 20">
    <name type="scientific">Mycena rosella</name>
    <name type="common">Pink bonnet</name>
    <name type="synonym">Agaricus rosellus</name>
    <dbReference type="NCBI Taxonomy" id="1033263"/>
    <lineage>
        <taxon>Eukaryota</taxon>
        <taxon>Fungi</taxon>
        <taxon>Dikarya</taxon>
        <taxon>Basidiomycota</taxon>
        <taxon>Agaricomycotina</taxon>
        <taxon>Agaricomycetes</taxon>
        <taxon>Agaricomycetidae</taxon>
        <taxon>Agaricales</taxon>
        <taxon>Marasmiineae</taxon>
        <taxon>Mycenaceae</taxon>
        <taxon>Mycena</taxon>
    </lineage>
</organism>
<keyword evidence="19" id="KW-0378">Hydrolase</keyword>
<dbReference type="GO" id="GO:0005576">
    <property type="term" value="C:extracellular region"/>
    <property type="evidence" value="ECO:0007669"/>
    <property type="project" value="UniProtKB-SubCell"/>
</dbReference>
<dbReference type="PANTHER" id="PTHR33353">
    <property type="entry name" value="PUTATIVE (AFU_ORTHOLOGUE AFUA_1G12560)-RELATED"/>
    <property type="match status" value="1"/>
</dbReference>
<evidence type="ECO:0000256" key="5">
    <source>
        <dbReference type="ARBA" id="ARBA00022729"/>
    </source>
</evidence>
<evidence type="ECO:0000313" key="19">
    <source>
        <dbReference type="EMBL" id="KAJ7603726.1"/>
    </source>
</evidence>
<evidence type="ECO:0000256" key="6">
    <source>
        <dbReference type="ARBA" id="ARBA00023001"/>
    </source>
</evidence>
<keyword evidence="3" id="KW-0964">Secreted</keyword>
<keyword evidence="7" id="KW-0560">Oxidoreductase</keyword>
<comment type="catalytic activity">
    <reaction evidence="14">
        <text>[(1-&gt;4)-beta-D-glucosyl]n+m + reduced acceptor + O2 = 4-dehydro-beta-D-glucosyl-[(1-&gt;4)-beta-D-glucosyl]n-1 + [(1-&gt;4)-beta-D-glucosyl]m + acceptor + H2O.</text>
        <dbReference type="EC" id="1.14.99.56"/>
    </reaction>
</comment>
<evidence type="ECO:0000256" key="16">
    <source>
        <dbReference type="SAM" id="MobiDB-lite"/>
    </source>
</evidence>
<evidence type="ECO:0000256" key="13">
    <source>
        <dbReference type="ARBA" id="ARBA00044502"/>
    </source>
</evidence>
<evidence type="ECO:0000256" key="1">
    <source>
        <dbReference type="ARBA" id="ARBA00001973"/>
    </source>
</evidence>
<evidence type="ECO:0000256" key="10">
    <source>
        <dbReference type="ARBA" id="ARBA00023157"/>
    </source>
</evidence>
<gene>
    <name evidence="19" type="ORF">B0H17DRAFT_968571</name>
</gene>
<evidence type="ECO:0000256" key="12">
    <source>
        <dbReference type="ARBA" id="ARBA00023326"/>
    </source>
</evidence>
<dbReference type="GO" id="GO:0046872">
    <property type="term" value="F:metal ion binding"/>
    <property type="evidence" value="ECO:0007669"/>
    <property type="project" value="UniProtKB-KW"/>
</dbReference>
<evidence type="ECO:0000256" key="11">
    <source>
        <dbReference type="ARBA" id="ARBA00023277"/>
    </source>
</evidence>
<dbReference type="Gene3D" id="2.70.50.70">
    <property type="match status" value="1"/>
</dbReference>
<dbReference type="InterPro" id="IPR005103">
    <property type="entry name" value="AA9_LPMO"/>
</dbReference>
<comment type="similarity">
    <text evidence="13">Belongs to the polysaccharide monooxygenase AA9 family.</text>
</comment>
<dbReference type="InterPro" id="IPR049892">
    <property type="entry name" value="AA9"/>
</dbReference>
<evidence type="ECO:0000256" key="4">
    <source>
        <dbReference type="ARBA" id="ARBA00022723"/>
    </source>
</evidence>
<keyword evidence="4" id="KW-0479">Metal-binding</keyword>
<dbReference type="AlphaFoldDB" id="A0AAD7AYH8"/>
<evidence type="ECO:0000256" key="2">
    <source>
        <dbReference type="ARBA" id="ARBA00004613"/>
    </source>
</evidence>
<evidence type="ECO:0000256" key="14">
    <source>
        <dbReference type="ARBA" id="ARBA00045077"/>
    </source>
</evidence>
<dbReference type="EMBL" id="JARKIE010001266">
    <property type="protein sequence ID" value="KAJ7603726.1"/>
    <property type="molecule type" value="Genomic_DNA"/>
</dbReference>
<comment type="subcellular location">
    <subcellularLocation>
        <location evidence="2">Secreted</location>
    </subcellularLocation>
</comment>
<dbReference type="PANTHER" id="PTHR33353:SF10">
    <property type="entry name" value="ENDO-BETA-1,4-GLUCANASE D"/>
    <property type="match status" value="1"/>
</dbReference>
<keyword evidence="8" id="KW-0186">Copper</keyword>
<keyword evidence="20" id="KW-1185">Reference proteome</keyword>
<accession>A0AAD7AYH8</accession>
<feature type="region of interest" description="Disordered" evidence="16">
    <location>
        <begin position="324"/>
        <end position="375"/>
    </location>
</feature>
<name>A0AAD7AYH8_MYCRO</name>
<keyword evidence="9" id="KW-0503">Monooxygenase</keyword>